<dbReference type="Proteomes" id="UP001177023">
    <property type="component" value="Unassembled WGS sequence"/>
</dbReference>
<feature type="compositionally biased region" description="Low complexity" evidence="1">
    <location>
        <begin position="343"/>
        <end position="359"/>
    </location>
</feature>
<feature type="non-terminal residue" evidence="3">
    <location>
        <position position="1"/>
    </location>
</feature>
<comment type="caution">
    <text evidence="3">The sequence shown here is derived from an EMBL/GenBank/DDBJ whole genome shotgun (WGS) entry which is preliminary data.</text>
</comment>
<dbReference type="PANTHER" id="PTHR13425">
    <property type="entry name" value="HEADCASE PROTEIN"/>
    <property type="match status" value="1"/>
</dbReference>
<feature type="compositionally biased region" description="Basic residues" evidence="1">
    <location>
        <begin position="20"/>
        <end position="33"/>
    </location>
</feature>
<dbReference type="InterPro" id="IPR054537">
    <property type="entry name" value="HECA_N"/>
</dbReference>
<accession>A0AA36DCG7</accession>
<feature type="compositionally biased region" description="Pro residues" evidence="1">
    <location>
        <begin position="289"/>
        <end position="305"/>
    </location>
</feature>
<evidence type="ECO:0000313" key="4">
    <source>
        <dbReference type="Proteomes" id="UP001177023"/>
    </source>
</evidence>
<organism evidence="3 4">
    <name type="scientific">Mesorhabditis spiculigera</name>
    <dbReference type="NCBI Taxonomy" id="96644"/>
    <lineage>
        <taxon>Eukaryota</taxon>
        <taxon>Metazoa</taxon>
        <taxon>Ecdysozoa</taxon>
        <taxon>Nematoda</taxon>
        <taxon>Chromadorea</taxon>
        <taxon>Rhabditida</taxon>
        <taxon>Rhabditina</taxon>
        <taxon>Rhabditomorpha</taxon>
        <taxon>Rhabditoidea</taxon>
        <taxon>Rhabditidae</taxon>
        <taxon>Mesorhabditinae</taxon>
        <taxon>Mesorhabditis</taxon>
    </lineage>
</organism>
<gene>
    <name evidence="3" type="ORF">MSPICULIGERA_LOCUS22785</name>
</gene>
<feature type="domain" description="Headcase N-terminal" evidence="2">
    <location>
        <begin position="75"/>
        <end position="128"/>
    </location>
</feature>
<proteinExistence type="predicted"/>
<dbReference type="Pfam" id="PF15353">
    <property type="entry name" value="HECA_N"/>
    <property type="match status" value="1"/>
</dbReference>
<sequence>MGRRAEIKRANAQQKDRDHHPKTHHINHHHHSRHGEPEPQAGCPIPDTVVGRCQCPRERKAEDLHAPRMNAHTRNNWFTTSASTNTRITSSRGWMDKQRRQNLWEKKGQALVGKVCRCRCGLGLVLRDEAHDVLREKREKLLEEQLNAVQKCKKKKNENALPRLNHAIKGQTLFPEPKERKRRHRNYSDAESDSSYASESSPVFTARFINRLGALDMGDPVTRERNQSSGLFSESCYESGSEAAFAEALQRKYEPAPPPAPLKKSFAAAACRRGANGKKTPTSRTSPIFPSPPPSQPKTRPPSAPHSPKSRPDSAAASRRFVAASLNTLAGGIDRTDNTKGLSPFSTPTPTPTAASMPPEQFTKLLGDKLEQYSAQVAMSQWELTSTQQPSIPLPPLPPLAPLPPLLPPTITHAPPPKPTAPARSAVPKSPAKSYRVQLHGDPDEVDSWEEYVHECETSVNSSGINYETPLVSPMLPPLAAPKVSGTFTLLPKIATPPPQKDQQLAAFPMASLQKPAAPMI</sequence>
<dbReference type="InterPro" id="IPR026066">
    <property type="entry name" value="Headcase"/>
</dbReference>
<evidence type="ECO:0000256" key="1">
    <source>
        <dbReference type="SAM" id="MobiDB-lite"/>
    </source>
</evidence>
<dbReference type="PANTHER" id="PTHR13425:SF3">
    <property type="entry name" value="HEADCASE PROTEIN HOMOLOG"/>
    <property type="match status" value="1"/>
</dbReference>
<feature type="region of interest" description="Disordered" evidence="1">
    <location>
        <begin position="170"/>
        <end position="198"/>
    </location>
</feature>
<keyword evidence="4" id="KW-1185">Reference proteome</keyword>
<name>A0AA36DCG7_9BILA</name>
<feature type="compositionally biased region" description="Basic and acidic residues" evidence="1">
    <location>
        <begin position="1"/>
        <end position="19"/>
    </location>
</feature>
<evidence type="ECO:0000259" key="2">
    <source>
        <dbReference type="Pfam" id="PF15353"/>
    </source>
</evidence>
<protein>
    <recommendedName>
        <fullName evidence="2">Headcase N-terminal domain-containing protein</fullName>
    </recommendedName>
</protein>
<evidence type="ECO:0000313" key="3">
    <source>
        <dbReference type="EMBL" id="CAJ0584742.1"/>
    </source>
</evidence>
<feature type="region of interest" description="Disordered" evidence="1">
    <location>
        <begin position="1"/>
        <end position="45"/>
    </location>
</feature>
<dbReference type="AlphaFoldDB" id="A0AA36DCG7"/>
<dbReference type="EMBL" id="CATQJA010002700">
    <property type="protein sequence ID" value="CAJ0584742.1"/>
    <property type="molecule type" value="Genomic_DNA"/>
</dbReference>
<feature type="region of interest" description="Disordered" evidence="1">
    <location>
        <begin position="273"/>
        <end position="317"/>
    </location>
</feature>
<reference evidence="3" key="1">
    <citation type="submission" date="2023-06" db="EMBL/GenBank/DDBJ databases">
        <authorList>
            <person name="Delattre M."/>
        </authorList>
    </citation>
    <scope>NUCLEOTIDE SEQUENCE</scope>
    <source>
        <strain evidence="3">AF72</strain>
    </source>
</reference>
<feature type="region of interest" description="Disordered" evidence="1">
    <location>
        <begin position="329"/>
        <end position="359"/>
    </location>
</feature>